<keyword evidence="3" id="KW-1185">Reference proteome</keyword>
<organism evidence="2 3">
    <name type="scientific">Micromonospora deserti</name>
    <dbReference type="NCBI Taxonomy" id="2070366"/>
    <lineage>
        <taxon>Bacteria</taxon>
        <taxon>Bacillati</taxon>
        <taxon>Actinomycetota</taxon>
        <taxon>Actinomycetes</taxon>
        <taxon>Micromonosporales</taxon>
        <taxon>Micromonosporaceae</taxon>
        <taxon>Micromonospora</taxon>
    </lineage>
</organism>
<dbReference type="AlphaFoldDB" id="A0A2W2CST0"/>
<evidence type="ECO:0000313" key="2">
    <source>
        <dbReference type="EMBL" id="PZG02566.1"/>
    </source>
</evidence>
<proteinExistence type="predicted"/>
<evidence type="ECO:0000313" key="3">
    <source>
        <dbReference type="Proteomes" id="UP000248749"/>
    </source>
</evidence>
<sequence length="313" mass="34225">MAGPDPRFVGLSCYTSNLAGYLAGEFPDTPRWFAESVRVAVRTDLPDQQLALSHHRFPLDRLPDGTRLTYATAPVGAVLDAVDAELRRHGRVVVVTDNAALPWSPARGDGAAPHWLLVDHRRGDGWHVVDGFAGLLPGGAQQPYAGWLGGADLVAAMTPPDRWSPEQQRRNALAFGHWLPPPAGSHPCWLARTAGPGADPELPGEWLLADDDALVFLREHVAGSPADAVRHLDDLWTVAQHRTFRYRWSGDGEAAAAWAELPRALRFAVDSARRGRPRPGLVRATFDRLRQLDCDRSIPSQPPAAAHPHRQSM</sequence>
<protein>
    <recommendedName>
        <fullName evidence="4">Butirosin biosynthesis protein H N-terminal domain-containing protein</fullName>
    </recommendedName>
</protein>
<evidence type="ECO:0008006" key="4">
    <source>
        <dbReference type="Google" id="ProtNLM"/>
    </source>
</evidence>
<evidence type="ECO:0000256" key="1">
    <source>
        <dbReference type="SAM" id="MobiDB-lite"/>
    </source>
</evidence>
<dbReference type="Proteomes" id="UP000248749">
    <property type="component" value="Unassembled WGS sequence"/>
</dbReference>
<accession>A0A2W2CST0</accession>
<feature type="region of interest" description="Disordered" evidence="1">
    <location>
        <begin position="294"/>
        <end position="313"/>
    </location>
</feature>
<reference evidence="2 3" key="1">
    <citation type="submission" date="2018-01" db="EMBL/GenBank/DDBJ databases">
        <title>Draft genome sequence of Salinispora sp. 13K206.</title>
        <authorList>
            <person name="Sahin N."/>
            <person name="Saygin H."/>
            <person name="Ay H."/>
        </authorList>
    </citation>
    <scope>NUCLEOTIDE SEQUENCE [LARGE SCALE GENOMIC DNA]</scope>
    <source>
        <strain evidence="2 3">13K206</strain>
    </source>
</reference>
<dbReference type="OrthoDB" id="3603919at2"/>
<gene>
    <name evidence="2" type="ORF">C1I99_02205</name>
</gene>
<comment type="caution">
    <text evidence="2">The sequence shown here is derived from an EMBL/GenBank/DDBJ whole genome shotgun (WGS) entry which is preliminary data.</text>
</comment>
<name>A0A2W2CST0_9ACTN</name>
<dbReference type="EMBL" id="POUB01000007">
    <property type="protein sequence ID" value="PZG02566.1"/>
    <property type="molecule type" value="Genomic_DNA"/>
</dbReference>